<organism evidence="17 18">
    <name type="scientific">Candidatus Schekmanbacteria bacterium RIFCSPLOWO2_12_FULL_38_15</name>
    <dbReference type="NCBI Taxonomy" id="1817883"/>
    <lineage>
        <taxon>Bacteria</taxon>
        <taxon>Candidatus Schekmaniibacteriota</taxon>
    </lineage>
</organism>
<feature type="domain" description="Cytochrome c" evidence="16">
    <location>
        <begin position="54"/>
        <end position="162"/>
    </location>
</feature>
<reference evidence="17 18" key="1">
    <citation type="journal article" date="2016" name="Nat. Commun.">
        <title>Thousands of microbial genomes shed light on interconnected biogeochemical processes in an aquifer system.</title>
        <authorList>
            <person name="Anantharaman K."/>
            <person name="Brown C.T."/>
            <person name="Hug L.A."/>
            <person name="Sharon I."/>
            <person name="Castelle C.J."/>
            <person name="Probst A.J."/>
            <person name="Thomas B.C."/>
            <person name="Singh A."/>
            <person name="Wilkins M.J."/>
            <person name="Karaoz U."/>
            <person name="Brodie E.L."/>
            <person name="Williams K.H."/>
            <person name="Hubbard S.S."/>
            <person name="Banfield J.F."/>
        </authorList>
    </citation>
    <scope>NUCLEOTIDE SEQUENCE [LARGE SCALE GENOMIC DNA]</scope>
</reference>
<feature type="binding site" description="covalent" evidence="13">
    <location>
        <position position="224"/>
    </location>
    <ligand>
        <name>heme c</name>
        <dbReference type="ChEBI" id="CHEBI:61717"/>
        <label>2</label>
    </ligand>
</feature>
<dbReference type="STRING" id="1817883.A3G31_09320"/>
<evidence type="ECO:0000256" key="13">
    <source>
        <dbReference type="PIRSR" id="PIRSR000294-1"/>
    </source>
</evidence>
<evidence type="ECO:0000256" key="12">
    <source>
        <dbReference type="ARBA" id="ARBA00073576"/>
    </source>
</evidence>
<dbReference type="InterPro" id="IPR051395">
    <property type="entry name" value="Cytochrome_c_Peroxidase/MauG"/>
</dbReference>
<dbReference type="GO" id="GO:0020037">
    <property type="term" value="F:heme binding"/>
    <property type="evidence" value="ECO:0007669"/>
    <property type="project" value="InterPro"/>
</dbReference>
<evidence type="ECO:0000313" key="18">
    <source>
        <dbReference type="Proteomes" id="UP000178082"/>
    </source>
</evidence>
<keyword evidence="9" id="KW-0560">Oxidoreductase</keyword>
<evidence type="ECO:0000256" key="7">
    <source>
        <dbReference type="ARBA" id="ARBA00022764"/>
    </source>
</evidence>
<dbReference type="PIRSF" id="PIRSF000294">
    <property type="entry name" value="Cytochrome-c_peroxidase"/>
    <property type="match status" value="1"/>
</dbReference>
<feature type="binding site" description="covalent" evidence="13">
    <location>
        <position position="79"/>
    </location>
    <ligand>
        <name>heme c</name>
        <dbReference type="ChEBI" id="CHEBI:61717"/>
        <label>1</label>
    </ligand>
</feature>
<dbReference type="FunFam" id="1.10.760.10:FF:000019">
    <property type="entry name" value="Di-heme cytochrome C peroxidase"/>
    <property type="match status" value="1"/>
</dbReference>
<evidence type="ECO:0000256" key="5">
    <source>
        <dbReference type="ARBA" id="ARBA00022723"/>
    </source>
</evidence>
<feature type="chain" id="PRO_5009532387" description="Methylamine utilization protein MauG" evidence="15">
    <location>
        <begin position="25"/>
        <end position="342"/>
    </location>
</feature>
<proteinExistence type="predicted"/>
<comment type="caution">
    <text evidence="17">The sequence shown here is derived from an EMBL/GenBank/DDBJ whole genome shotgun (WGS) entry which is preliminary data.</text>
</comment>
<keyword evidence="3" id="KW-0813">Transport</keyword>
<name>A0A1F7SIN0_9BACT</name>
<feature type="binding site" description="covalent" evidence="13">
    <location>
        <position position="221"/>
    </location>
    <ligand>
        <name>heme c</name>
        <dbReference type="ChEBI" id="CHEBI:61717"/>
        <label>2</label>
    </ligand>
</feature>
<evidence type="ECO:0000256" key="8">
    <source>
        <dbReference type="ARBA" id="ARBA00022982"/>
    </source>
</evidence>
<dbReference type="GO" id="GO:0009055">
    <property type="term" value="F:electron transfer activity"/>
    <property type="evidence" value="ECO:0007669"/>
    <property type="project" value="InterPro"/>
</dbReference>
<evidence type="ECO:0000256" key="15">
    <source>
        <dbReference type="SAM" id="SignalP"/>
    </source>
</evidence>
<dbReference type="PANTHER" id="PTHR30600:SF10">
    <property type="entry name" value="BLL6722 PROTEIN"/>
    <property type="match status" value="1"/>
</dbReference>
<evidence type="ECO:0000313" key="17">
    <source>
        <dbReference type="EMBL" id="OGL53088.1"/>
    </source>
</evidence>
<keyword evidence="10 14" id="KW-0408">Iron</keyword>
<evidence type="ECO:0000256" key="9">
    <source>
        <dbReference type="ARBA" id="ARBA00023002"/>
    </source>
</evidence>
<dbReference type="PANTHER" id="PTHR30600">
    <property type="entry name" value="CYTOCHROME C PEROXIDASE-RELATED"/>
    <property type="match status" value="1"/>
</dbReference>
<dbReference type="PROSITE" id="PS51007">
    <property type="entry name" value="CYTC"/>
    <property type="match status" value="2"/>
</dbReference>
<dbReference type="SUPFAM" id="SSF46626">
    <property type="entry name" value="Cytochrome c"/>
    <property type="match status" value="2"/>
</dbReference>
<dbReference type="AlphaFoldDB" id="A0A1F7SIN0"/>
<dbReference type="Pfam" id="PF03150">
    <property type="entry name" value="CCP_MauG"/>
    <property type="match status" value="1"/>
</dbReference>
<dbReference type="Gene3D" id="1.10.760.10">
    <property type="entry name" value="Cytochrome c-like domain"/>
    <property type="match status" value="2"/>
</dbReference>
<dbReference type="GO" id="GO:0046872">
    <property type="term" value="F:metal ion binding"/>
    <property type="evidence" value="ECO:0007669"/>
    <property type="project" value="UniProtKB-KW"/>
</dbReference>
<evidence type="ECO:0000259" key="16">
    <source>
        <dbReference type="PROSITE" id="PS51007"/>
    </source>
</evidence>
<evidence type="ECO:0000256" key="2">
    <source>
        <dbReference type="ARBA" id="ARBA00004856"/>
    </source>
</evidence>
<evidence type="ECO:0000256" key="4">
    <source>
        <dbReference type="ARBA" id="ARBA00022617"/>
    </source>
</evidence>
<accession>A0A1F7SIN0</accession>
<keyword evidence="4 13" id="KW-0349">Heme</keyword>
<gene>
    <name evidence="17" type="ORF">A3G31_09320</name>
</gene>
<evidence type="ECO:0000256" key="14">
    <source>
        <dbReference type="PIRSR" id="PIRSR000294-2"/>
    </source>
</evidence>
<dbReference type="InterPro" id="IPR036909">
    <property type="entry name" value="Cyt_c-like_dom_sf"/>
</dbReference>
<dbReference type="Proteomes" id="UP000178082">
    <property type="component" value="Unassembled WGS sequence"/>
</dbReference>
<keyword evidence="6 15" id="KW-0732">Signal</keyword>
<feature type="binding site" description="axial binding residue" evidence="14">
    <location>
        <position position="225"/>
    </location>
    <ligand>
        <name>heme c</name>
        <dbReference type="ChEBI" id="CHEBI:61717"/>
        <label>2</label>
    </ligand>
    <ligandPart>
        <name>Fe</name>
        <dbReference type="ChEBI" id="CHEBI:18248"/>
    </ligandPart>
</feature>
<protein>
    <recommendedName>
        <fullName evidence="12">Methylamine utilization protein MauG</fullName>
    </recommendedName>
</protein>
<feature type="domain" description="Cytochrome c" evidence="16">
    <location>
        <begin position="206"/>
        <end position="333"/>
    </location>
</feature>
<feature type="binding site" description="covalent" evidence="13">
    <location>
        <position position="76"/>
    </location>
    <ligand>
        <name>heme c</name>
        <dbReference type="ChEBI" id="CHEBI:61717"/>
        <label>1</label>
    </ligand>
</feature>
<dbReference type="InterPro" id="IPR009056">
    <property type="entry name" value="Cyt_c-like_dom"/>
</dbReference>
<sequence length="342" mass="37876">MSCKKLSFALLFLIVLISSLNLSAQEKKDSPYDLKVSSGLIEPDIPQDSLLTISKVALGKKLYFDKRLSIDDTVSCATCHDPKLGFAENKKVSDGVKGGKGKRNAPSVLNAVFYDLQFWDGRAESLEEQAKGPIANPVEMGISHEALVEKLKKKEEYLKEFQDIFGNGITVDNIVKAIASYERTLISGNSPFDRYMYGNDKKALSDSAKRGIDVFKNKGRCITCHEFLESYASFTDNKFHNIGVGMDKPDPDLGRYEVTKSSKDKGAFKTPTLRNITLTAPYMHDGSEATLDDVIEFYNKGGINNPNLDGGMRQLDLAKEEKADLIEFLKSLTSEGIENLAK</sequence>
<comment type="function">
    <text evidence="11">Involved in methylamine metabolism. Essential for the maturation of the beta subunit of MADH, presumably via a step in the biosynthesis of tryptophan tryptophylquinone (TTQ), the cofactor of MADH.</text>
</comment>
<comment type="pathway">
    <text evidence="2">One-carbon metabolism; methylamine degradation.</text>
</comment>
<comment type="PTM">
    <text evidence="13">Binds 2 heme groups per subunit.</text>
</comment>
<dbReference type="InterPro" id="IPR004852">
    <property type="entry name" value="Di-haem_cyt_c_peroxidsae"/>
</dbReference>
<comment type="subcellular location">
    <subcellularLocation>
        <location evidence="1">Periplasm</location>
    </subcellularLocation>
</comment>
<dbReference type="EMBL" id="MGDI01000028">
    <property type="protein sequence ID" value="OGL53088.1"/>
    <property type="molecule type" value="Genomic_DNA"/>
</dbReference>
<evidence type="ECO:0000256" key="1">
    <source>
        <dbReference type="ARBA" id="ARBA00004418"/>
    </source>
</evidence>
<evidence type="ECO:0000256" key="10">
    <source>
        <dbReference type="ARBA" id="ARBA00023004"/>
    </source>
</evidence>
<keyword evidence="5 14" id="KW-0479">Metal-binding</keyword>
<dbReference type="GO" id="GO:0004130">
    <property type="term" value="F:cytochrome-c peroxidase activity"/>
    <property type="evidence" value="ECO:0007669"/>
    <property type="project" value="TreeGrafter"/>
</dbReference>
<feature type="signal peptide" evidence="15">
    <location>
        <begin position="1"/>
        <end position="24"/>
    </location>
</feature>
<comment type="cofactor">
    <cofactor evidence="13">
        <name>heme</name>
        <dbReference type="ChEBI" id="CHEBI:30413"/>
    </cofactor>
    <text evidence="13">Binds 2 heme groups.</text>
</comment>
<dbReference type="GO" id="GO:0042597">
    <property type="term" value="C:periplasmic space"/>
    <property type="evidence" value="ECO:0007669"/>
    <property type="project" value="UniProtKB-SubCell"/>
</dbReference>
<evidence type="ECO:0000256" key="11">
    <source>
        <dbReference type="ARBA" id="ARBA00058991"/>
    </source>
</evidence>
<feature type="binding site" description="axial binding residue" evidence="14">
    <location>
        <position position="80"/>
    </location>
    <ligand>
        <name>heme c</name>
        <dbReference type="ChEBI" id="CHEBI:61717"/>
        <label>1</label>
    </ligand>
    <ligandPart>
        <name>Fe</name>
        <dbReference type="ChEBI" id="CHEBI:18248"/>
    </ligandPart>
</feature>
<keyword evidence="8" id="KW-0249">Electron transport</keyword>
<evidence type="ECO:0000256" key="6">
    <source>
        <dbReference type="ARBA" id="ARBA00022729"/>
    </source>
</evidence>
<dbReference type="InterPro" id="IPR026259">
    <property type="entry name" value="MauG/Cytc_peroxidase"/>
</dbReference>
<evidence type="ECO:0000256" key="3">
    <source>
        <dbReference type="ARBA" id="ARBA00022448"/>
    </source>
</evidence>
<keyword evidence="7" id="KW-0574">Periplasm</keyword>